<dbReference type="PANTHER" id="PTHR46797:SF1">
    <property type="entry name" value="METHYLPHOSPHONATE SYNTHASE"/>
    <property type="match status" value="1"/>
</dbReference>
<sequence length="78" mass="8769">MISKKDTVLLQKFGAHIRRLREDKGLSLRELSYACNIDNSKISKIEQGRINVTVLTVLDLSAGLELPPAELMSFQKKV</sequence>
<dbReference type="PROSITE" id="PS50943">
    <property type="entry name" value="HTH_CROC1"/>
    <property type="match status" value="1"/>
</dbReference>
<dbReference type="Pfam" id="PF13560">
    <property type="entry name" value="HTH_31"/>
    <property type="match status" value="1"/>
</dbReference>
<dbReference type="SUPFAM" id="SSF47413">
    <property type="entry name" value="lambda repressor-like DNA-binding domains"/>
    <property type="match status" value="1"/>
</dbReference>
<dbReference type="InterPro" id="IPR010982">
    <property type="entry name" value="Lambda_DNA-bd_dom_sf"/>
</dbReference>
<dbReference type="SMART" id="SM00530">
    <property type="entry name" value="HTH_XRE"/>
    <property type="match status" value="1"/>
</dbReference>
<evidence type="ECO:0000256" key="1">
    <source>
        <dbReference type="ARBA" id="ARBA00023125"/>
    </source>
</evidence>
<dbReference type="Gene3D" id="1.10.260.40">
    <property type="entry name" value="lambda repressor-like DNA-binding domains"/>
    <property type="match status" value="1"/>
</dbReference>
<dbReference type="CDD" id="cd00093">
    <property type="entry name" value="HTH_XRE"/>
    <property type="match status" value="1"/>
</dbReference>
<accession>A0ABW9ZTQ7</accession>
<dbReference type="InterPro" id="IPR001387">
    <property type="entry name" value="Cro/C1-type_HTH"/>
</dbReference>
<proteinExistence type="predicted"/>
<name>A0ABW9ZTQ7_9BACT</name>
<reference evidence="3 4" key="1">
    <citation type="submission" date="2020-01" db="EMBL/GenBank/DDBJ databases">
        <title>Genome analysis.</title>
        <authorList>
            <person name="Wu S."/>
            <person name="Wang G."/>
        </authorList>
    </citation>
    <scope>NUCLEOTIDE SEQUENCE [LARGE SCALE GENOMIC DNA]</scope>
    <source>
        <strain evidence="3 4">SYL130</strain>
    </source>
</reference>
<gene>
    <name evidence="3" type="ORF">GWC95_11240</name>
</gene>
<evidence type="ECO:0000259" key="2">
    <source>
        <dbReference type="PROSITE" id="PS50943"/>
    </source>
</evidence>
<organism evidence="3 4">
    <name type="scientific">Sediminibacterium roseum</name>
    <dbReference type="NCBI Taxonomy" id="1978412"/>
    <lineage>
        <taxon>Bacteria</taxon>
        <taxon>Pseudomonadati</taxon>
        <taxon>Bacteroidota</taxon>
        <taxon>Chitinophagia</taxon>
        <taxon>Chitinophagales</taxon>
        <taxon>Chitinophagaceae</taxon>
        <taxon>Sediminibacterium</taxon>
    </lineage>
</organism>
<comment type="caution">
    <text evidence="3">The sequence shown here is derived from an EMBL/GenBank/DDBJ whole genome shotgun (WGS) entry which is preliminary data.</text>
</comment>
<keyword evidence="1" id="KW-0238">DNA-binding</keyword>
<dbReference type="EMBL" id="JAACJS010000015">
    <property type="protein sequence ID" value="NCI50500.1"/>
    <property type="molecule type" value="Genomic_DNA"/>
</dbReference>
<protein>
    <submittedName>
        <fullName evidence="3">Helix-turn-helix domain-containing protein</fullName>
    </submittedName>
</protein>
<dbReference type="InterPro" id="IPR050807">
    <property type="entry name" value="TransReg_Diox_bact_type"/>
</dbReference>
<dbReference type="PANTHER" id="PTHR46797">
    <property type="entry name" value="HTH-TYPE TRANSCRIPTIONAL REGULATOR"/>
    <property type="match status" value="1"/>
</dbReference>
<keyword evidence="4" id="KW-1185">Reference proteome</keyword>
<evidence type="ECO:0000313" key="3">
    <source>
        <dbReference type="EMBL" id="NCI50500.1"/>
    </source>
</evidence>
<evidence type="ECO:0000313" key="4">
    <source>
        <dbReference type="Proteomes" id="UP000753802"/>
    </source>
</evidence>
<feature type="domain" description="HTH cro/C1-type" evidence="2">
    <location>
        <begin position="17"/>
        <end position="71"/>
    </location>
</feature>
<dbReference type="Proteomes" id="UP000753802">
    <property type="component" value="Unassembled WGS sequence"/>
</dbReference>